<proteinExistence type="predicted"/>
<feature type="region of interest" description="Disordered" evidence="1">
    <location>
        <begin position="393"/>
        <end position="441"/>
    </location>
</feature>
<dbReference type="VEuPathDB" id="CryptoDB:Cvel_12136"/>
<feature type="compositionally biased region" description="Basic and acidic residues" evidence="1">
    <location>
        <begin position="281"/>
        <end position="297"/>
    </location>
</feature>
<dbReference type="PANTHER" id="PTHR15934:SF2">
    <property type="entry name" value="A-KINASE ANCHOR PROTEIN 7-LIKE PHOSPHOESTERASE DOMAIN-CONTAINING PROTEIN"/>
    <property type="match status" value="1"/>
</dbReference>
<dbReference type="EMBL" id="CDMZ01005713">
    <property type="protein sequence ID" value="CEM53650.1"/>
    <property type="molecule type" value="Genomic_DNA"/>
</dbReference>
<keyword evidence="2" id="KW-0732">Signal</keyword>
<feature type="signal peptide" evidence="2">
    <location>
        <begin position="1"/>
        <end position="22"/>
    </location>
</feature>
<reference evidence="4" key="1">
    <citation type="submission" date="2014-11" db="EMBL/GenBank/DDBJ databases">
        <authorList>
            <person name="Otto D Thomas"/>
            <person name="Naeem Raeece"/>
        </authorList>
    </citation>
    <scope>NUCLEOTIDE SEQUENCE</scope>
</reference>
<feature type="compositionally biased region" description="Acidic residues" evidence="1">
    <location>
        <begin position="396"/>
        <end position="408"/>
    </location>
</feature>
<sequence>MMRLLVWALCAFMTFLSGTSQAFCSAVGRLCRDCSRLLSMQGSGGRKRRYSSRDRDGFADGDSKKSRGLVSSAPSHFIGVRIKNEVIVREVLKTQAQIIEKAPHLKKCAINADKLHFSLLVLGGLEALEEEELVEALRGVEASTRRAVTMWVSETKALWPSSKERETVAVESRTAGVQDGLEENGTEESRREEEEAEGRSRVLGLTLESLGNFGQRVLFASPCPHSSWLLRTLHARILSELQTDIAASTGAVGKVEIVGEEKNSKNKGKGTTGGGLAVGEKGLKTKSADSLGDKEQQKMVPSETTALLVHQRSNRIEEGDPGGRSSSSSGPTQRETRIASPPHAVDSIPSFSKTFQPHMTIMKTSQGMRRAKSKEEKARLQILPEYWNGAAMGDVSDGDGGGESDAVEGWELKKDGGPRHDHGAKRRKGASPDAENDVEAPAERALGVEWVENVEILQMKGIDPDGYYRRVATISFRSPSN</sequence>
<evidence type="ECO:0000259" key="3">
    <source>
        <dbReference type="Pfam" id="PF10469"/>
    </source>
</evidence>
<feature type="domain" description="A-kinase anchor protein 7-like phosphoesterase" evidence="3">
    <location>
        <begin position="74"/>
        <end position="242"/>
    </location>
</feature>
<dbReference type="PANTHER" id="PTHR15934">
    <property type="entry name" value="RNA 2',3'-CYCLIC PHOSPHODIESTERASE"/>
    <property type="match status" value="1"/>
</dbReference>
<evidence type="ECO:0000256" key="2">
    <source>
        <dbReference type="SAM" id="SignalP"/>
    </source>
</evidence>
<feature type="compositionally biased region" description="Basic and acidic residues" evidence="1">
    <location>
        <begin position="51"/>
        <end position="65"/>
    </location>
</feature>
<dbReference type="InterPro" id="IPR052641">
    <property type="entry name" value="AKAP7_isoform_gamma"/>
</dbReference>
<organism evidence="4">
    <name type="scientific">Chromera velia CCMP2878</name>
    <dbReference type="NCBI Taxonomy" id="1169474"/>
    <lineage>
        <taxon>Eukaryota</taxon>
        <taxon>Sar</taxon>
        <taxon>Alveolata</taxon>
        <taxon>Colpodellida</taxon>
        <taxon>Chromeraceae</taxon>
        <taxon>Chromera</taxon>
    </lineage>
</organism>
<evidence type="ECO:0000256" key="1">
    <source>
        <dbReference type="SAM" id="MobiDB-lite"/>
    </source>
</evidence>
<feature type="region of interest" description="Disordered" evidence="1">
    <location>
        <begin position="263"/>
        <end position="357"/>
    </location>
</feature>
<evidence type="ECO:0000313" key="4">
    <source>
        <dbReference type="EMBL" id="CEM53650.1"/>
    </source>
</evidence>
<dbReference type="GO" id="GO:0010738">
    <property type="term" value="P:regulation of protein kinase A signaling"/>
    <property type="evidence" value="ECO:0007669"/>
    <property type="project" value="TreeGrafter"/>
</dbReference>
<gene>
    <name evidence="4" type="ORF">Cvel_12136</name>
</gene>
<accession>A0A0G4I9E9</accession>
<dbReference type="GO" id="GO:0005829">
    <property type="term" value="C:cytosol"/>
    <property type="evidence" value="ECO:0007669"/>
    <property type="project" value="TreeGrafter"/>
</dbReference>
<feature type="region of interest" description="Disordered" evidence="1">
    <location>
        <begin position="40"/>
        <end position="70"/>
    </location>
</feature>
<dbReference type="Gene3D" id="3.90.1140.10">
    <property type="entry name" value="Cyclic phosphodiesterase"/>
    <property type="match status" value="2"/>
</dbReference>
<feature type="chain" id="PRO_5005192371" description="A-kinase anchor protein 7-like phosphoesterase domain-containing protein" evidence="2">
    <location>
        <begin position="23"/>
        <end position="481"/>
    </location>
</feature>
<dbReference type="Pfam" id="PF10469">
    <property type="entry name" value="AKAP7_NLS"/>
    <property type="match status" value="1"/>
</dbReference>
<feature type="region of interest" description="Disordered" evidence="1">
    <location>
        <begin position="169"/>
        <end position="199"/>
    </location>
</feature>
<protein>
    <recommendedName>
        <fullName evidence="3">A-kinase anchor protein 7-like phosphoesterase domain-containing protein</fullName>
    </recommendedName>
</protein>
<feature type="compositionally biased region" description="Basic and acidic residues" evidence="1">
    <location>
        <begin position="187"/>
        <end position="199"/>
    </location>
</feature>
<dbReference type="AlphaFoldDB" id="A0A0G4I9E9"/>
<dbReference type="InterPro" id="IPR019510">
    <property type="entry name" value="AKAP7-like_phosphoesterase"/>
</dbReference>
<feature type="compositionally biased region" description="Basic and acidic residues" evidence="1">
    <location>
        <begin position="410"/>
        <end position="421"/>
    </location>
</feature>
<name>A0A0G4I9E9_9ALVE</name>
<dbReference type="GO" id="GO:0034237">
    <property type="term" value="F:protein kinase A regulatory subunit binding"/>
    <property type="evidence" value="ECO:0007669"/>
    <property type="project" value="TreeGrafter"/>
</dbReference>